<accession>A0ABT6M919</accession>
<keyword evidence="3" id="KW-1185">Reference proteome</keyword>
<evidence type="ECO:0000313" key="2">
    <source>
        <dbReference type="EMBL" id="MDH6280801.1"/>
    </source>
</evidence>
<dbReference type="Proteomes" id="UP001160334">
    <property type="component" value="Unassembled WGS sequence"/>
</dbReference>
<evidence type="ECO:0000313" key="3">
    <source>
        <dbReference type="Proteomes" id="UP001160334"/>
    </source>
</evidence>
<comment type="caution">
    <text evidence="2">The sequence shown here is derived from an EMBL/GenBank/DDBJ whole genome shotgun (WGS) entry which is preliminary data.</text>
</comment>
<dbReference type="RefSeq" id="WP_280760140.1">
    <property type="nucleotide sequence ID" value="NZ_JARXVC010000004.1"/>
</dbReference>
<dbReference type="EMBL" id="JARXVC010000004">
    <property type="protein sequence ID" value="MDH6280801.1"/>
    <property type="molecule type" value="Genomic_DNA"/>
</dbReference>
<dbReference type="PANTHER" id="PTHR43798">
    <property type="entry name" value="MONOACYLGLYCEROL LIPASE"/>
    <property type="match status" value="1"/>
</dbReference>
<evidence type="ECO:0000259" key="1">
    <source>
        <dbReference type="Pfam" id="PF12697"/>
    </source>
</evidence>
<organism evidence="2 3">
    <name type="scientific">Prescottella agglutinans</name>
    <dbReference type="NCBI Taxonomy" id="1644129"/>
    <lineage>
        <taxon>Bacteria</taxon>
        <taxon>Bacillati</taxon>
        <taxon>Actinomycetota</taxon>
        <taxon>Actinomycetes</taxon>
        <taxon>Mycobacteriales</taxon>
        <taxon>Nocardiaceae</taxon>
        <taxon>Prescottella</taxon>
    </lineage>
</organism>
<proteinExistence type="predicted"/>
<dbReference type="InterPro" id="IPR000073">
    <property type="entry name" value="AB_hydrolase_1"/>
</dbReference>
<dbReference type="InterPro" id="IPR050266">
    <property type="entry name" value="AB_hydrolase_sf"/>
</dbReference>
<feature type="domain" description="AB hydrolase-1" evidence="1">
    <location>
        <begin position="17"/>
        <end position="253"/>
    </location>
</feature>
<name>A0ABT6M919_9NOCA</name>
<dbReference type="SUPFAM" id="SSF53474">
    <property type="entry name" value="alpha/beta-Hydrolases"/>
    <property type="match status" value="1"/>
</dbReference>
<protein>
    <submittedName>
        <fullName evidence="2">Pimeloyl-ACP methyl ester carboxylesterase</fullName>
    </submittedName>
</protein>
<reference evidence="2 3" key="1">
    <citation type="submission" date="2023-04" db="EMBL/GenBank/DDBJ databases">
        <title>Forest soil microbial communities from Buena Vista Peninsula, Colon Province, Panama.</title>
        <authorList>
            <person name="Bouskill N."/>
        </authorList>
    </citation>
    <scope>NUCLEOTIDE SEQUENCE [LARGE SCALE GENOMIC DNA]</scope>
    <source>
        <strain evidence="2 3">CFH S0262</strain>
    </source>
</reference>
<dbReference type="Gene3D" id="3.40.50.1820">
    <property type="entry name" value="alpha/beta hydrolase"/>
    <property type="match status" value="1"/>
</dbReference>
<sequence>MTANSISHTVFGEGAPIVMIHGYTVDHRLLLPLEPVFAQRPDFQRFYLDLPGHGNSPRLSGQTSALRIADVIFDWITANLGDRPFAVVGQSFGGQIARAVTARFGSQVLGSALLAPVVRWGEERTLPSEVTIEHDEVLLNGLPAPERDLFRLVMAHLDQPRWEVFSEYLLPGWHAHDRSAAAELEAEFLLPQAPESQAPIHRGRHLLVAARQDALVGWQDQLRLLHFYPRMTAAVIDGAGHNPQLEAPEIVRDLIADWLDALPSDGIKNTQGGGAALRVGHHF</sequence>
<dbReference type="Pfam" id="PF12697">
    <property type="entry name" value="Abhydrolase_6"/>
    <property type="match status" value="1"/>
</dbReference>
<dbReference type="PANTHER" id="PTHR43798:SF6">
    <property type="entry name" value="HYDROLASE, PUTATIVE (AFU_ORTHOLOGUE AFUA_4G13070)-RELATED"/>
    <property type="match status" value="1"/>
</dbReference>
<gene>
    <name evidence="2" type="ORF">M2280_002014</name>
</gene>
<dbReference type="InterPro" id="IPR029058">
    <property type="entry name" value="AB_hydrolase_fold"/>
</dbReference>